<dbReference type="GO" id="GO:0000462">
    <property type="term" value="P:maturation of SSU-rRNA from tricistronic rRNA transcript (SSU-rRNA, 5.8S rRNA, LSU-rRNA)"/>
    <property type="evidence" value="ECO:0007669"/>
    <property type="project" value="InterPro"/>
</dbReference>
<sequence>MGRLRRERKKFHLKAVAPKTENEPGGVIVSKSEIYPPLPLPSIPDSIFSGINISLDNLEIPAEDSDKRSVCKSAGYEECGNRISKKSKMKLRRENFLKKLELFYQDIKEKRRKLTEKKQNKVITWDMKPLVSALPTSEELDEIREKKIKPKMRKKRSTQKAQVRQKDWLANIEVFKSTLQNSTVKSNPLEMITSIVIKNFETKHHT</sequence>
<comment type="subcellular location">
    <subcellularLocation>
        <location evidence="1">Nucleus</location>
        <location evidence="1">Nucleolus</location>
    </subcellularLocation>
</comment>
<organism evidence="5 6">
    <name type="scientific">Ladona fulva</name>
    <name type="common">Scarce chaser dragonfly</name>
    <name type="synonym">Libellula fulva</name>
    <dbReference type="NCBI Taxonomy" id="123851"/>
    <lineage>
        <taxon>Eukaryota</taxon>
        <taxon>Metazoa</taxon>
        <taxon>Ecdysozoa</taxon>
        <taxon>Arthropoda</taxon>
        <taxon>Hexapoda</taxon>
        <taxon>Insecta</taxon>
        <taxon>Pterygota</taxon>
        <taxon>Palaeoptera</taxon>
        <taxon>Odonata</taxon>
        <taxon>Epiprocta</taxon>
        <taxon>Anisoptera</taxon>
        <taxon>Libelluloidea</taxon>
        <taxon>Libellulidae</taxon>
        <taxon>Ladona</taxon>
    </lineage>
</organism>
<dbReference type="GO" id="GO:0030688">
    <property type="term" value="C:preribosome, small subunit precursor"/>
    <property type="evidence" value="ECO:0007669"/>
    <property type="project" value="InterPro"/>
</dbReference>
<proteinExistence type="inferred from homology"/>
<comment type="caution">
    <text evidence="5">The sequence shown here is derived from an EMBL/GenBank/DDBJ whole genome shotgun (WGS) entry which is preliminary data.</text>
</comment>
<gene>
    <name evidence="5" type="ORF">J437_LFUL015254</name>
</gene>
<feature type="region of interest" description="Disordered" evidence="4">
    <location>
        <begin position="1"/>
        <end position="26"/>
    </location>
</feature>
<dbReference type="Pfam" id="PF15341">
    <property type="entry name" value="SLX9"/>
    <property type="match status" value="1"/>
</dbReference>
<dbReference type="InterPro" id="IPR028160">
    <property type="entry name" value="Slx9-like"/>
</dbReference>
<keyword evidence="3" id="KW-0539">Nucleus</keyword>
<evidence type="ECO:0000313" key="5">
    <source>
        <dbReference type="EMBL" id="KAG8230035.1"/>
    </source>
</evidence>
<evidence type="ECO:0000256" key="4">
    <source>
        <dbReference type="SAM" id="MobiDB-lite"/>
    </source>
</evidence>
<reference evidence="5" key="2">
    <citation type="submission" date="2017-10" db="EMBL/GenBank/DDBJ databases">
        <title>Ladona fulva Genome sequencing and assembly.</title>
        <authorList>
            <person name="Murali S."/>
            <person name="Richards S."/>
            <person name="Bandaranaike D."/>
            <person name="Bellair M."/>
            <person name="Blankenburg K."/>
            <person name="Chao H."/>
            <person name="Dinh H."/>
            <person name="Doddapaneni H."/>
            <person name="Dugan-Rocha S."/>
            <person name="Elkadiri S."/>
            <person name="Gnanaolivu R."/>
            <person name="Hernandez B."/>
            <person name="Skinner E."/>
            <person name="Javaid M."/>
            <person name="Lee S."/>
            <person name="Li M."/>
            <person name="Ming W."/>
            <person name="Munidasa M."/>
            <person name="Muniz J."/>
            <person name="Nguyen L."/>
            <person name="Hughes D."/>
            <person name="Osuji N."/>
            <person name="Pu L.-L."/>
            <person name="Puazo M."/>
            <person name="Qu C."/>
            <person name="Quiroz J."/>
            <person name="Raj R."/>
            <person name="Weissenberger G."/>
            <person name="Xin Y."/>
            <person name="Zou X."/>
            <person name="Han Y."/>
            <person name="Worley K."/>
            <person name="Muzny D."/>
            <person name="Gibbs R."/>
        </authorList>
    </citation>
    <scope>NUCLEOTIDE SEQUENCE</scope>
    <source>
        <strain evidence="5">Sampled in the wild</strain>
    </source>
</reference>
<name>A0A8K0K7Y2_LADFU</name>
<accession>A0A8K0K7Y2</accession>
<dbReference type="AlphaFoldDB" id="A0A8K0K7Y2"/>
<dbReference type="OrthoDB" id="18703at2759"/>
<dbReference type="EMBL" id="KZ308461">
    <property type="protein sequence ID" value="KAG8230035.1"/>
    <property type="molecule type" value="Genomic_DNA"/>
</dbReference>
<dbReference type="GO" id="GO:0030686">
    <property type="term" value="C:90S preribosome"/>
    <property type="evidence" value="ECO:0007669"/>
    <property type="project" value="InterPro"/>
</dbReference>
<feature type="compositionally biased region" description="Basic residues" evidence="4">
    <location>
        <begin position="1"/>
        <end position="13"/>
    </location>
</feature>
<reference evidence="5" key="1">
    <citation type="submission" date="2013-04" db="EMBL/GenBank/DDBJ databases">
        <authorList>
            <person name="Qu J."/>
            <person name="Murali S.C."/>
            <person name="Bandaranaike D."/>
            <person name="Bellair M."/>
            <person name="Blankenburg K."/>
            <person name="Chao H."/>
            <person name="Dinh H."/>
            <person name="Doddapaneni H."/>
            <person name="Downs B."/>
            <person name="Dugan-Rocha S."/>
            <person name="Elkadiri S."/>
            <person name="Gnanaolivu R.D."/>
            <person name="Hernandez B."/>
            <person name="Javaid M."/>
            <person name="Jayaseelan J.C."/>
            <person name="Lee S."/>
            <person name="Li M."/>
            <person name="Ming W."/>
            <person name="Munidasa M."/>
            <person name="Muniz J."/>
            <person name="Nguyen L."/>
            <person name="Ongeri F."/>
            <person name="Osuji N."/>
            <person name="Pu L.-L."/>
            <person name="Puazo M."/>
            <person name="Qu C."/>
            <person name="Quiroz J."/>
            <person name="Raj R."/>
            <person name="Weissenberger G."/>
            <person name="Xin Y."/>
            <person name="Zou X."/>
            <person name="Han Y."/>
            <person name="Richards S."/>
            <person name="Worley K."/>
            <person name="Muzny D."/>
            <person name="Gibbs R."/>
        </authorList>
    </citation>
    <scope>NUCLEOTIDE SEQUENCE</scope>
    <source>
        <strain evidence="5">Sampled in the wild</strain>
    </source>
</reference>
<evidence type="ECO:0000313" key="6">
    <source>
        <dbReference type="Proteomes" id="UP000792457"/>
    </source>
</evidence>
<comment type="similarity">
    <text evidence="2">Belongs to the SLX9 family.</text>
</comment>
<protein>
    <submittedName>
        <fullName evidence="5">Uncharacterized protein</fullName>
    </submittedName>
</protein>
<keyword evidence="6" id="KW-1185">Reference proteome</keyword>
<evidence type="ECO:0000256" key="1">
    <source>
        <dbReference type="ARBA" id="ARBA00004604"/>
    </source>
</evidence>
<evidence type="ECO:0000256" key="3">
    <source>
        <dbReference type="ARBA" id="ARBA00023242"/>
    </source>
</evidence>
<evidence type="ECO:0000256" key="2">
    <source>
        <dbReference type="ARBA" id="ARBA00011022"/>
    </source>
</evidence>
<dbReference type="GO" id="GO:0005730">
    <property type="term" value="C:nucleolus"/>
    <property type="evidence" value="ECO:0007669"/>
    <property type="project" value="UniProtKB-SubCell"/>
</dbReference>
<dbReference type="Proteomes" id="UP000792457">
    <property type="component" value="Unassembled WGS sequence"/>
</dbReference>